<evidence type="ECO:0000256" key="8">
    <source>
        <dbReference type="ARBA" id="ARBA00023239"/>
    </source>
</evidence>
<dbReference type="PANTHER" id="PTHR12589">
    <property type="entry name" value="PYRUVOYL TETRAHYDROBIOPTERIN SYNTHASE"/>
    <property type="match status" value="1"/>
</dbReference>
<comment type="similarity">
    <text evidence="3">Belongs to the PTPS family. QueD subfamily.</text>
</comment>
<evidence type="ECO:0000313" key="12">
    <source>
        <dbReference type="Proteomes" id="UP000664277"/>
    </source>
</evidence>
<keyword evidence="7" id="KW-0862">Zinc</keyword>
<evidence type="ECO:0000256" key="4">
    <source>
        <dbReference type="ARBA" id="ARBA00012982"/>
    </source>
</evidence>
<sequence>MELISRMQFNESEERLALSTVTASRRLQFCAGHRVYGHESKCANLHGHNYVVFLYARSENELNGDGLDSLGRVVDFGQLKSLFAPWIEDNWDHGFIVSRNDLEAQQALNMIPGQKLFVMDSNPTAENMARYILLELAPRLLKGSGVRLTKVVLWETENCFAEVELV</sequence>
<dbReference type="SUPFAM" id="SSF55620">
    <property type="entry name" value="Tetrahydrobiopterin biosynthesis enzymes-like"/>
    <property type="match status" value="1"/>
</dbReference>
<evidence type="ECO:0000313" key="11">
    <source>
        <dbReference type="EMBL" id="MBN8660777.1"/>
    </source>
</evidence>
<comment type="pathway">
    <text evidence="2">Purine metabolism; 7-cyano-7-deazaguanine biosynthesis.</text>
</comment>
<reference evidence="11" key="1">
    <citation type="submission" date="2021-02" db="EMBL/GenBank/DDBJ databases">
        <title>Genome-Resolved Metagenomics of a Microbial Community Performing Photosynthetic Biological Nutrient Removal.</title>
        <authorList>
            <person name="Mcdaniel E.A."/>
        </authorList>
    </citation>
    <scope>NUCLEOTIDE SEQUENCE</scope>
    <source>
        <strain evidence="11">UWPOB_OBS1</strain>
    </source>
</reference>
<evidence type="ECO:0000256" key="1">
    <source>
        <dbReference type="ARBA" id="ARBA00001947"/>
    </source>
</evidence>
<dbReference type="Proteomes" id="UP000664277">
    <property type="component" value="Unassembled WGS sequence"/>
</dbReference>
<dbReference type="PANTHER" id="PTHR12589:SF7">
    <property type="entry name" value="6-PYRUVOYL TETRAHYDROBIOPTERIN SYNTHASE"/>
    <property type="match status" value="1"/>
</dbReference>
<evidence type="ECO:0000256" key="10">
    <source>
        <dbReference type="ARBA" id="ARBA00048807"/>
    </source>
</evidence>
<evidence type="ECO:0000256" key="2">
    <source>
        <dbReference type="ARBA" id="ARBA00005061"/>
    </source>
</evidence>
<dbReference type="GO" id="GO:0070497">
    <property type="term" value="F:6-carboxytetrahydropterin synthase activity"/>
    <property type="evidence" value="ECO:0007669"/>
    <property type="project" value="UniProtKB-EC"/>
</dbReference>
<organism evidence="11 12">
    <name type="scientific">Candidatus Obscuribacter phosphatis</name>
    <dbReference type="NCBI Taxonomy" id="1906157"/>
    <lineage>
        <taxon>Bacteria</taxon>
        <taxon>Bacillati</taxon>
        <taxon>Candidatus Melainabacteria</taxon>
        <taxon>Candidatus Obscuribacterales</taxon>
        <taxon>Candidatus Obscuribacteraceae</taxon>
        <taxon>Candidatus Obscuribacter</taxon>
    </lineage>
</organism>
<comment type="catalytic activity">
    <reaction evidence="10">
        <text>7,8-dihydroneopterin 3'-triphosphate + H2O = 6-carboxy-5,6,7,8-tetrahydropterin + triphosphate + acetaldehyde + 2 H(+)</text>
        <dbReference type="Rhea" id="RHEA:27966"/>
        <dbReference type="ChEBI" id="CHEBI:15343"/>
        <dbReference type="ChEBI" id="CHEBI:15377"/>
        <dbReference type="ChEBI" id="CHEBI:15378"/>
        <dbReference type="ChEBI" id="CHEBI:18036"/>
        <dbReference type="ChEBI" id="CHEBI:58462"/>
        <dbReference type="ChEBI" id="CHEBI:61032"/>
        <dbReference type="EC" id="4.1.2.50"/>
    </reaction>
</comment>
<keyword evidence="8" id="KW-0456">Lyase</keyword>
<dbReference type="GO" id="GO:0046872">
    <property type="term" value="F:metal ion binding"/>
    <property type="evidence" value="ECO:0007669"/>
    <property type="project" value="UniProtKB-KW"/>
</dbReference>
<dbReference type="Pfam" id="PF01242">
    <property type="entry name" value="PTPS"/>
    <property type="match status" value="1"/>
</dbReference>
<evidence type="ECO:0000256" key="9">
    <source>
        <dbReference type="ARBA" id="ARBA00031449"/>
    </source>
</evidence>
<dbReference type="InterPro" id="IPR007115">
    <property type="entry name" value="6-PTP_synth/QueD"/>
</dbReference>
<evidence type="ECO:0000256" key="5">
    <source>
        <dbReference type="ARBA" id="ARBA00018141"/>
    </source>
</evidence>
<dbReference type="Gene3D" id="3.30.479.10">
    <property type="entry name" value="6-pyruvoyl tetrahydropterin synthase/QueD"/>
    <property type="match status" value="1"/>
</dbReference>
<dbReference type="UniPathway" id="UPA00391"/>
<evidence type="ECO:0000256" key="3">
    <source>
        <dbReference type="ARBA" id="ARBA00008900"/>
    </source>
</evidence>
<proteinExistence type="inferred from homology"/>
<dbReference type="EMBL" id="JAFLCK010000013">
    <property type="protein sequence ID" value="MBN8660777.1"/>
    <property type="molecule type" value="Genomic_DNA"/>
</dbReference>
<accession>A0A8J7PG64</accession>
<dbReference type="AlphaFoldDB" id="A0A8J7PG64"/>
<dbReference type="InterPro" id="IPR038418">
    <property type="entry name" value="6-PTP_synth/QueD_sf"/>
</dbReference>
<name>A0A8J7PG64_9BACT</name>
<protein>
    <recommendedName>
        <fullName evidence="5">6-carboxy-5,6,7,8-tetrahydropterin synthase</fullName>
        <ecNumber evidence="4">4.1.2.50</ecNumber>
    </recommendedName>
    <alternativeName>
        <fullName evidence="9">Queuosine biosynthesis protein QueD</fullName>
    </alternativeName>
</protein>
<gene>
    <name evidence="11" type="ORF">J0M35_10460</name>
</gene>
<dbReference type="EC" id="4.1.2.50" evidence="4"/>
<comment type="caution">
    <text evidence="11">The sequence shown here is derived from an EMBL/GenBank/DDBJ whole genome shotgun (WGS) entry which is preliminary data.</text>
</comment>
<keyword evidence="6" id="KW-0479">Metal-binding</keyword>
<evidence type="ECO:0000256" key="6">
    <source>
        <dbReference type="ARBA" id="ARBA00022723"/>
    </source>
</evidence>
<evidence type="ECO:0000256" key="7">
    <source>
        <dbReference type="ARBA" id="ARBA00022833"/>
    </source>
</evidence>
<comment type="cofactor">
    <cofactor evidence="1">
        <name>Zn(2+)</name>
        <dbReference type="ChEBI" id="CHEBI:29105"/>
    </cofactor>
</comment>